<keyword evidence="1" id="KW-0175">Coiled coil</keyword>
<evidence type="ECO:0000313" key="3">
    <source>
        <dbReference type="Proteomes" id="UP001221142"/>
    </source>
</evidence>
<evidence type="ECO:0000313" key="2">
    <source>
        <dbReference type="EMBL" id="KAJ7632885.1"/>
    </source>
</evidence>
<dbReference type="EMBL" id="JARKIF010000008">
    <property type="protein sequence ID" value="KAJ7632885.1"/>
    <property type="molecule type" value="Genomic_DNA"/>
</dbReference>
<reference evidence="2" key="1">
    <citation type="submission" date="2023-03" db="EMBL/GenBank/DDBJ databases">
        <title>Massive genome expansion in bonnet fungi (Mycena s.s.) driven by repeated elements and novel gene families across ecological guilds.</title>
        <authorList>
            <consortium name="Lawrence Berkeley National Laboratory"/>
            <person name="Harder C.B."/>
            <person name="Miyauchi S."/>
            <person name="Viragh M."/>
            <person name="Kuo A."/>
            <person name="Thoen E."/>
            <person name="Andreopoulos B."/>
            <person name="Lu D."/>
            <person name="Skrede I."/>
            <person name="Drula E."/>
            <person name="Henrissat B."/>
            <person name="Morin E."/>
            <person name="Kohler A."/>
            <person name="Barry K."/>
            <person name="LaButti K."/>
            <person name="Morin E."/>
            <person name="Salamov A."/>
            <person name="Lipzen A."/>
            <person name="Mereny Z."/>
            <person name="Hegedus B."/>
            <person name="Baldrian P."/>
            <person name="Stursova M."/>
            <person name="Weitz H."/>
            <person name="Taylor A."/>
            <person name="Grigoriev I.V."/>
            <person name="Nagy L.G."/>
            <person name="Martin F."/>
            <person name="Kauserud H."/>
        </authorList>
    </citation>
    <scope>NUCLEOTIDE SEQUENCE</scope>
    <source>
        <strain evidence="2">9284</strain>
    </source>
</reference>
<protein>
    <submittedName>
        <fullName evidence="2">Uncharacterized protein</fullName>
    </submittedName>
</protein>
<keyword evidence="3" id="KW-1185">Reference proteome</keyword>
<dbReference type="AlphaFoldDB" id="A0AAD7FQT0"/>
<evidence type="ECO:0000256" key="1">
    <source>
        <dbReference type="SAM" id="Coils"/>
    </source>
</evidence>
<sequence>MSSSMRILPAELEKEIFETAAFFEPASIPTLLLVARRVKIWIEPLLLRVFSVPAPSSYNLRNFRHSFAAHVLQELFGKSECPTLWHPERVRHLLLHYSILHSILAECNNIVDLAIGSQCDTSTLLSLSLPFKLQHLSAPVAPFLLASDLSLPPFANITHLDVLDRATEAEGWSTWSCLAELPCLTHMSFHENFMPSSVCAGALEHCKSLIILAVLWPIEEARLATDYAYLHLDFEDPRFVMMVVPDLLEDWETGACGGRNYWDVADQLSRQRRSQGKEYMPVFSNKINKRTQSICQMVFTIEKELKEIDTSSDEGLFEHAQQISRLKEQVDDLRQRVTGMKHSAENLNRSKRLAALGII</sequence>
<name>A0AAD7FQT0_9AGAR</name>
<proteinExistence type="predicted"/>
<accession>A0AAD7FQT0</accession>
<feature type="coiled-coil region" evidence="1">
    <location>
        <begin position="316"/>
        <end position="350"/>
    </location>
</feature>
<organism evidence="2 3">
    <name type="scientific">Roridomyces roridus</name>
    <dbReference type="NCBI Taxonomy" id="1738132"/>
    <lineage>
        <taxon>Eukaryota</taxon>
        <taxon>Fungi</taxon>
        <taxon>Dikarya</taxon>
        <taxon>Basidiomycota</taxon>
        <taxon>Agaricomycotina</taxon>
        <taxon>Agaricomycetes</taxon>
        <taxon>Agaricomycetidae</taxon>
        <taxon>Agaricales</taxon>
        <taxon>Marasmiineae</taxon>
        <taxon>Mycenaceae</taxon>
        <taxon>Roridomyces</taxon>
    </lineage>
</organism>
<dbReference type="Proteomes" id="UP001221142">
    <property type="component" value="Unassembled WGS sequence"/>
</dbReference>
<gene>
    <name evidence="2" type="ORF">FB45DRAFT_1027009</name>
</gene>
<comment type="caution">
    <text evidence="2">The sequence shown here is derived from an EMBL/GenBank/DDBJ whole genome shotgun (WGS) entry which is preliminary data.</text>
</comment>